<dbReference type="AlphaFoldDB" id="A0A0K1NMD7"/>
<dbReference type="KEGG" id="pfus:ADJ77_09380"/>
<dbReference type="Proteomes" id="UP000682005">
    <property type="component" value="Chromosome 2"/>
</dbReference>
<dbReference type="STRING" id="1236517.ADJ77_09380"/>
<protein>
    <submittedName>
        <fullName evidence="1">Uncharacterized protein</fullName>
    </submittedName>
</protein>
<name>A0A0K1NMD7_9BACT</name>
<accession>A0A0K1NMD7</accession>
<dbReference type="Proteomes" id="UP000060345">
    <property type="component" value="Chromosome 2"/>
</dbReference>
<evidence type="ECO:0000313" key="4">
    <source>
        <dbReference type="Proteomes" id="UP000682005"/>
    </source>
</evidence>
<organism evidence="1 3">
    <name type="scientific">Prevotella fusca JCM 17724</name>
    <dbReference type="NCBI Taxonomy" id="1236517"/>
    <lineage>
        <taxon>Bacteria</taxon>
        <taxon>Pseudomonadati</taxon>
        <taxon>Bacteroidota</taxon>
        <taxon>Bacteroidia</taxon>
        <taxon>Bacteroidales</taxon>
        <taxon>Prevotellaceae</taxon>
        <taxon>Prevotella</taxon>
    </lineage>
</organism>
<dbReference type="RefSeq" id="WP_050696328.1">
    <property type="nucleotide sequence ID" value="NZ_CP012075.1"/>
</dbReference>
<evidence type="ECO:0000313" key="2">
    <source>
        <dbReference type="EMBL" id="QUB85641.1"/>
    </source>
</evidence>
<reference evidence="2 4" key="2">
    <citation type="submission" date="2021-03" db="EMBL/GenBank/DDBJ databases">
        <title>Human Oral Microbial Genomes.</title>
        <authorList>
            <person name="Johnston C.D."/>
            <person name="Chen T."/>
            <person name="Dewhirst F.E."/>
        </authorList>
    </citation>
    <scope>NUCLEOTIDE SEQUENCE [LARGE SCALE GENOMIC DNA]</scope>
    <source>
        <strain evidence="2 4">W1435</strain>
    </source>
</reference>
<keyword evidence="4" id="KW-1185">Reference proteome</keyword>
<evidence type="ECO:0000313" key="1">
    <source>
        <dbReference type="EMBL" id="AKU70033.1"/>
    </source>
</evidence>
<gene>
    <name evidence="1" type="ORF">ADJ77_09380</name>
    <name evidence="2" type="ORF">J5A51_05205</name>
</gene>
<dbReference type="EMBL" id="CP072369">
    <property type="protein sequence ID" value="QUB85641.1"/>
    <property type="molecule type" value="Genomic_DNA"/>
</dbReference>
<dbReference type="EMBL" id="CP012075">
    <property type="protein sequence ID" value="AKU70033.1"/>
    <property type="molecule type" value="Genomic_DNA"/>
</dbReference>
<evidence type="ECO:0000313" key="3">
    <source>
        <dbReference type="Proteomes" id="UP000060345"/>
    </source>
</evidence>
<sequence length="169" mass="19708">MNANIQQISELERVLSVKNATNWSFLSLFGKFALGGVLSRHSLDKKRGVDIVQLTLLLILFRINQTTVGSIYNDRFYDLLETGKNCYYRLTNRGEMNWRILLLSMACRFWAIMRKPHWIANATSLTIHRGKKRFHLNPSLTVKIIFHKFSGCFEDCQYPKCLIIRCSVF</sequence>
<reference evidence="1 3" key="1">
    <citation type="submission" date="2015-07" db="EMBL/GenBank/DDBJ databases">
        <authorList>
            <person name="Noorani M."/>
        </authorList>
    </citation>
    <scope>NUCLEOTIDE SEQUENCE [LARGE SCALE GENOMIC DNA]</scope>
    <source>
        <strain evidence="1 3">W1435</strain>
    </source>
</reference>
<proteinExistence type="predicted"/>